<keyword evidence="8 9" id="KW-0472">Membrane</keyword>
<keyword evidence="12" id="KW-1185">Reference proteome</keyword>
<dbReference type="SMART" id="SM00382">
    <property type="entry name" value="AAA"/>
    <property type="match status" value="1"/>
</dbReference>
<accession>A0ABN1HBR5</accession>
<keyword evidence="4 9" id="KW-0812">Transmembrane</keyword>
<dbReference type="InterPro" id="IPR032823">
    <property type="entry name" value="BCA_ABC_TP_C"/>
</dbReference>
<dbReference type="Proteomes" id="UP001500957">
    <property type="component" value="Unassembled WGS sequence"/>
</dbReference>
<dbReference type="Pfam" id="PF02653">
    <property type="entry name" value="BPD_transp_2"/>
    <property type="match status" value="1"/>
</dbReference>
<sequence length="694" mass="72811">MSRVPHLNRPDGRRTTSRPVLTAMSTPGSLVALAVVVLYAVTAPAYKVFTVAGAVPIALTGLGLLVLIGWAREISLATAGIYGSAIYLMGYLTRNPDNGPGANGLGGVDGGDLPWVIAAVAVIAGGALALALVALSSARLPGIYLVVLTLGLQIIIERTIYTYGDLAGGLSGGDIRGNILTIERPGFFGLDLQGDKAFYFFAWGWLALALVLMVRLRRSPMGLAFHLVGADRQAAAAVGISPLRFRVLAFAVSGALAGAGGIVAAWHLESPPPFPNLLSPYSLVLLAIPVLAGLDSIAFVVLVAVSFQLTPVELEELRISPFILAAVGLLAGAVFGSRGLGGRAADAYRYLLHGGRRTRTARERLDAAVLRGSEGLGAEGDEAPIGMLTAEERAAALAVLEAWLPPRPEIANAAEARDVVVSFGAVHALDGASIRIPNESMVGLLGPNGAGKSTLFDVISGVRRPDQGTVSLFGTDVSTQPAWDRAKLGVARTFQTTRVMADLSVGDNLLAGAYQRIGIHPLRFLAGDPRAAARLREAEEAAWAAARLLDIDRYWNERCGTLEFSARRRAEIGRCLLSGPRLLLLDEPAAGLDPASSVALFSLLKRLHADLGLTVLLVEHYVKAVLDSCDLVYVLAEGRILAEGTPAEVAADPEVQARYLGTRMRFVPKVVVATDAAAAAARPEDLAEASEVSP</sequence>
<evidence type="ECO:0000259" key="10">
    <source>
        <dbReference type="PROSITE" id="PS50893"/>
    </source>
</evidence>
<dbReference type="InterPro" id="IPR043428">
    <property type="entry name" value="LivM-like"/>
</dbReference>
<gene>
    <name evidence="11" type="ORF">GCM10009547_46870</name>
</gene>
<feature type="transmembrane region" description="Helical" evidence="9">
    <location>
        <begin position="113"/>
        <end position="135"/>
    </location>
</feature>
<feature type="transmembrane region" description="Helical" evidence="9">
    <location>
        <begin position="48"/>
        <end position="67"/>
    </location>
</feature>
<feature type="transmembrane region" description="Helical" evidence="9">
    <location>
        <begin position="74"/>
        <end position="93"/>
    </location>
</feature>
<reference evidence="11 12" key="1">
    <citation type="journal article" date="2019" name="Int. J. Syst. Evol. Microbiol.">
        <title>The Global Catalogue of Microorganisms (GCM) 10K type strain sequencing project: providing services to taxonomists for standard genome sequencing and annotation.</title>
        <authorList>
            <consortium name="The Broad Institute Genomics Platform"/>
            <consortium name="The Broad Institute Genome Sequencing Center for Infectious Disease"/>
            <person name="Wu L."/>
            <person name="Ma J."/>
        </authorList>
    </citation>
    <scope>NUCLEOTIDE SEQUENCE [LARGE SCALE GENOMIC DNA]</scope>
    <source>
        <strain evidence="11 12">JCM 10671</strain>
    </source>
</reference>
<feature type="transmembrane region" description="Helical" evidence="9">
    <location>
        <begin position="20"/>
        <end position="42"/>
    </location>
</feature>
<dbReference type="InterPro" id="IPR003593">
    <property type="entry name" value="AAA+_ATPase"/>
</dbReference>
<evidence type="ECO:0000256" key="8">
    <source>
        <dbReference type="ARBA" id="ARBA00023136"/>
    </source>
</evidence>
<dbReference type="SUPFAM" id="SSF52540">
    <property type="entry name" value="P-loop containing nucleoside triphosphate hydrolases"/>
    <property type="match status" value="1"/>
</dbReference>
<keyword evidence="3" id="KW-1003">Cell membrane</keyword>
<dbReference type="InterPro" id="IPR001851">
    <property type="entry name" value="ABC_transp_permease"/>
</dbReference>
<dbReference type="CDD" id="cd06581">
    <property type="entry name" value="TM_PBP1_LivM_like"/>
    <property type="match status" value="1"/>
</dbReference>
<dbReference type="Pfam" id="PF12399">
    <property type="entry name" value="BCA_ABC_TP_C"/>
    <property type="match status" value="1"/>
</dbReference>
<feature type="domain" description="ABC transporter" evidence="10">
    <location>
        <begin position="414"/>
        <end position="662"/>
    </location>
</feature>
<dbReference type="EMBL" id="BAAAHE010000052">
    <property type="protein sequence ID" value="GAA0637167.1"/>
    <property type="molecule type" value="Genomic_DNA"/>
</dbReference>
<keyword evidence="7 9" id="KW-1133">Transmembrane helix</keyword>
<feature type="transmembrane region" description="Helical" evidence="9">
    <location>
        <begin position="247"/>
        <end position="268"/>
    </location>
</feature>
<dbReference type="RefSeq" id="WP_344609409.1">
    <property type="nucleotide sequence ID" value="NZ_BAAAHE010000052.1"/>
</dbReference>
<name>A0ABN1HBR5_9ACTN</name>
<keyword evidence="5" id="KW-0547">Nucleotide-binding</keyword>
<proteinExistence type="predicted"/>
<evidence type="ECO:0000256" key="5">
    <source>
        <dbReference type="ARBA" id="ARBA00022741"/>
    </source>
</evidence>
<feature type="transmembrane region" description="Helical" evidence="9">
    <location>
        <begin position="197"/>
        <end position="216"/>
    </location>
</feature>
<dbReference type="Gene3D" id="3.40.50.300">
    <property type="entry name" value="P-loop containing nucleotide triphosphate hydrolases"/>
    <property type="match status" value="1"/>
</dbReference>
<feature type="transmembrane region" description="Helical" evidence="9">
    <location>
        <begin position="280"/>
        <end position="305"/>
    </location>
</feature>
<dbReference type="PANTHER" id="PTHR45772">
    <property type="entry name" value="CONSERVED COMPONENT OF ABC TRANSPORTER FOR NATURAL AMINO ACIDS-RELATED"/>
    <property type="match status" value="1"/>
</dbReference>
<comment type="caution">
    <text evidence="11">The sequence shown here is derived from an EMBL/GenBank/DDBJ whole genome shotgun (WGS) entry which is preliminary data.</text>
</comment>
<evidence type="ECO:0000256" key="6">
    <source>
        <dbReference type="ARBA" id="ARBA00022840"/>
    </source>
</evidence>
<evidence type="ECO:0000256" key="9">
    <source>
        <dbReference type="SAM" id="Phobius"/>
    </source>
</evidence>
<keyword evidence="6" id="KW-0067">ATP-binding</keyword>
<organism evidence="11 12">
    <name type="scientific">Sporichthya brevicatena</name>
    <dbReference type="NCBI Taxonomy" id="171442"/>
    <lineage>
        <taxon>Bacteria</taxon>
        <taxon>Bacillati</taxon>
        <taxon>Actinomycetota</taxon>
        <taxon>Actinomycetes</taxon>
        <taxon>Sporichthyales</taxon>
        <taxon>Sporichthyaceae</taxon>
        <taxon>Sporichthya</taxon>
    </lineage>
</organism>
<evidence type="ECO:0000256" key="2">
    <source>
        <dbReference type="ARBA" id="ARBA00022448"/>
    </source>
</evidence>
<dbReference type="PROSITE" id="PS50893">
    <property type="entry name" value="ABC_TRANSPORTER_2"/>
    <property type="match status" value="1"/>
</dbReference>
<evidence type="ECO:0000256" key="3">
    <source>
        <dbReference type="ARBA" id="ARBA00022475"/>
    </source>
</evidence>
<dbReference type="InterPro" id="IPR051120">
    <property type="entry name" value="ABC_AA/LPS_Transport"/>
</dbReference>
<evidence type="ECO:0000313" key="12">
    <source>
        <dbReference type="Proteomes" id="UP001500957"/>
    </source>
</evidence>
<feature type="transmembrane region" description="Helical" evidence="9">
    <location>
        <begin position="317"/>
        <end position="336"/>
    </location>
</feature>
<comment type="subcellular location">
    <subcellularLocation>
        <location evidence="1">Cell membrane</location>
        <topology evidence="1">Multi-pass membrane protein</topology>
    </subcellularLocation>
</comment>
<evidence type="ECO:0000256" key="4">
    <source>
        <dbReference type="ARBA" id="ARBA00022692"/>
    </source>
</evidence>
<dbReference type="PANTHER" id="PTHR45772:SF7">
    <property type="entry name" value="AMINO ACID ABC TRANSPORTER ATP-BINDING PROTEIN"/>
    <property type="match status" value="1"/>
</dbReference>
<dbReference type="InterPro" id="IPR003439">
    <property type="entry name" value="ABC_transporter-like_ATP-bd"/>
</dbReference>
<protein>
    <recommendedName>
        <fullName evidence="10">ABC transporter domain-containing protein</fullName>
    </recommendedName>
</protein>
<dbReference type="Pfam" id="PF00005">
    <property type="entry name" value="ABC_tran"/>
    <property type="match status" value="1"/>
</dbReference>
<keyword evidence="2" id="KW-0813">Transport</keyword>
<evidence type="ECO:0000256" key="7">
    <source>
        <dbReference type="ARBA" id="ARBA00022989"/>
    </source>
</evidence>
<dbReference type="InterPro" id="IPR027417">
    <property type="entry name" value="P-loop_NTPase"/>
</dbReference>
<evidence type="ECO:0000313" key="11">
    <source>
        <dbReference type="EMBL" id="GAA0637167.1"/>
    </source>
</evidence>
<feature type="transmembrane region" description="Helical" evidence="9">
    <location>
        <begin position="142"/>
        <end position="161"/>
    </location>
</feature>
<evidence type="ECO:0000256" key="1">
    <source>
        <dbReference type="ARBA" id="ARBA00004651"/>
    </source>
</evidence>